<evidence type="ECO:0000259" key="1">
    <source>
        <dbReference type="Pfam" id="PF01370"/>
    </source>
</evidence>
<dbReference type="OrthoDB" id="9801773at2"/>
<organism evidence="3 4">
    <name type="scientific">Pseudofrankia inefficax (strain DSM 45817 / CECT 9037 / DDB 130130 / EuI1c)</name>
    <name type="common">Frankia inefficax</name>
    <dbReference type="NCBI Taxonomy" id="298654"/>
    <lineage>
        <taxon>Bacteria</taxon>
        <taxon>Bacillati</taxon>
        <taxon>Actinomycetota</taxon>
        <taxon>Actinomycetes</taxon>
        <taxon>Frankiales</taxon>
        <taxon>Frankiaceae</taxon>
        <taxon>Pseudofrankia</taxon>
    </lineage>
</organism>
<proteinExistence type="predicted"/>
<dbReference type="EMBL" id="CP002299">
    <property type="protein sequence ID" value="ADP81539.1"/>
    <property type="molecule type" value="Genomic_DNA"/>
</dbReference>
<name>E3IZB2_PSEI1</name>
<dbReference type="RefSeq" id="WP_013424657.1">
    <property type="nucleotide sequence ID" value="NC_014666.1"/>
</dbReference>
<dbReference type="eggNOG" id="COG1090">
    <property type="taxonomic scope" value="Bacteria"/>
</dbReference>
<evidence type="ECO:0000313" key="4">
    <source>
        <dbReference type="Proteomes" id="UP000002484"/>
    </source>
</evidence>
<dbReference type="SUPFAM" id="SSF51735">
    <property type="entry name" value="NAD(P)-binding Rossmann-fold domains"/>
    <property type="match status" value="1"/>
</dbReference>
<dbReference type="HOGENOM" id="CLU_047373_0_0_11"/>
<dbReference type="InterPro" id="IPR036291">
    <property type="entry name" value="NAD(P)-bd_dom_sf"/>
</dbReference>
<keyword evidence="4" id="KW-1185">Reference proteome</keyword>
<dbReference type="Pfam" id="PF01370">
    <property type="entry name" value="Epimerase"/>
    <property type="match status" value="1"/>
</dbReference>
<dbReference type="Proteomes" id="UP000002484">
    <property type="component" value="Chromosome"/>
</dbReference>
<dbReference type="KEGG" id="fri:FraEuI1c_3530"/>
<sequence length="332" mass="35382">MKIVMPGGTGHLGRLLTGSLRTAGHEVVVLSRRPDAQVPGARVVPWDGGTTGEWAAELDGSDAVINLAGRSVNCRYTDANLREMMASRVDSATVVGAAIAQAAQPPRVWLQMSTATIYAHTYEHANDEATGVLGGSEAGVPAYWAYSVDIARNWERAQADAPTPATRKVALRTSIVMAPAPGGAFDMLLRLTRRGLGGPVAGGRQYMSWIHGDDLARAVDLLLDRDDLAGPVNLATASPLPMRVFMAALREAAGVPIGLPATRWMAELGALVLRSDTELLLKSRRVVPGRLLDAGFAFEFPTWPEAARDLVARAGATDGVRPRRAPGRRRRG</sequence>
<reference evidence="3 4" key="1">
    <citation type="submission" date="2010-10" db="EMBL/GenBank/DDBJ databases">
        <title>Complete sequence of Frankia sp. EuI1c.</title>
        <authorList>
            <consortium name="US DOE Joint Genome Institute"/>
            <person name="Lucas S."/>
            <person name="Copeland A."/>
            <person name="Lapidus A."/>
            <person name="Cheng J.-F."/>
            <person name="Bruce D."/>
            <person name="Goodwin L."/>
            <person name="Pitluck S."/>
            <person name="Chertkov O."/>
            <person name="Detter J.C."/>
            <person name="Han C."/>
            <person name="Tapia R."/>
            <person name="Land M."/>
            <person name="Hauser L."/>
            <person name="Jeffries C."/>
            <person name="Kyrpides N."/>
            <person name="Ivanova N."/>
            <person name="Mikhailova N."/>
            <person name="Beauchemin N."/>
            <person name="Sen A."/>
            <person name="Sur S.A."/>
            <person name="Gtari M."/>
            <person name="Wall L."/>
            <person name="Tisa L."/>
            <person name="Woyke T."/>
        </authorList>
    </citation>
    <scope>NUCLEOTIDE SEQUENCE [LARGE SCALE GENOMIC DNA]</scope>
    <source>
        <strain evidence="4">DSM 45817 / CECT 9037 / EuI1c</strain>
    </source>
</reference>
<dbReference type="AlphaFoldDB" id="E3IZB2"/>
<dbReference type="InterPro" id="IPR013549">
    <property type="entry name" value="DUF1731"/>
</dbReference>
<dbReference type="Pfam" id="PF08338">
    <property type="entry name" value="DUF1731"/>
    <property type="match status" value="1"/>
</dbReference>
<accession>E3IZB2</accession>
<gene>
    <name evidence="3" type="ordered locus">FraEuI1c_3530</name>
</gene>
<dbReference type="InParanoid" id="E3IZB2"/>
<evidence type="ECO:0000313" key="3">
    <source>
        <dbReference type="EMBL" id="ADP81539.1"/>
    </source>
</evidence>
<dbReference type="PANTHER" id="PTHR11092">
    <property type="entry name" value="SUGAR NUCLEOTIDE EPIMERASE RELATED"/>
    <property type="match status" value="1"/>
</dbReference>
<feature type="domain" description="DUF1731" evidence="2">
    <location>
        <begin position="274"/>
        <end position="310"/>
    </location>
</feature>
<dbReference type="PANTHER" id="PTHR11092:SF0">
    <property type="entry name" value="EPIMERASE FAMILY PROTEIN SDR39U1"/>
    <property type="match status" value="1"/>
</dbReference>
<feature type="domain" description="NAD-dependent epimerase/dehydratase" evidence="1">
    <location>
        <begin position="3"/>
        <end position="227"/>
    </location>
</feature>
<dbReference type="InterPro" id="IPR001509">
    <property type="entry name" value="Epimerase_deHydtase"/>
</dbReference>
<dbReference type="Gene3D" id="3.40.50.720">
    <property type="entry name" value="NAD(P)-binding Rossmann-like Domain"/>
    <property type="match status" value="1"/>
</dbReference>
<evidence type="ECO:0000259" key="2">
    <source>
        <dbReference type="Pfam" id="PF08338"/>
    </source>
</evidence>
<protein>
    <submittedName>
        <fullName evidence="3">NAD-dependent epimerase/dehydratase</fullName>
    </submittedName>
</protein>
<dbReference type="STRING" id="298654.FraEuI1c_3530"/>